<reference evidence="2" key="1">
    <citation type="submission" date="2023-06" db="EMBL/GenBank/DDBJ databases">
        <title>Genome-scale phylogeny and comparative genomics of the fungal order Sordariales.</title>
        <authorList>
            <consortium name="Lawrence Berkeley National Laboratory"/>
            <person name="Hensen N."/>
            <person name="Bonometti L."/>
            <person name="Westerberg I."/>
            <person name="Brannstrom I.O."/>
            <person name="Guillou S."/>
            <person name="Cros-Aarteil S."/>
            <person name="Calhoun S."/>
            <person name="Haridas S."/>
            <person name="Kuo A."/>
            <person name="Mondo S."/>
            <person name="Pangilinan J."/>
            <person name="Riley R."/>
            <person name="LaButti K."/>
            <person name="Andreopoulos B."/>
            <person name="Lipzen A."/>
            <person name="Chen C."/>
            <person name="Yanf M."/>
            <person name="Daum C."/>
            <person name="Ng V."/>
            <person name="Clum A."/>
            <person name="Steindorff A."/>
            <person name="Ohm R."/>
            <person name="Martin F."/>
            <person name="Silar P."/>
            <person name="Natvig D."/>
            <person name="Lalanne C."/>
            <person name="Gautier V."/>
            <person name="Ament-velasquez S.L."/>
            <person name="Kruys A."/>
            <person name="Hutchinson M.I."/>
            <person name="Powell A.J."/>
            <person name="Barry K."/>
            <person name="Miller A.N."/>
            <person name="Grigoriev I.V."/>
            <person name="Debuchy R."/>
            <person name="Gladieux P."/>
            <person name="Thoren M.H."/>
            <person name="Johannesson H."/>
        </authorList>
    </citation>
    <scope>NUCLEOTIDE SEQUENCE</scope>
    <source>
        <strain evidence="2">SMH3391-2</strain>
    </source>
</reference>
<evidence type="ECO:0000313" key="2">
    <source>
        <dbReference type="EMBL" id="KAK0624643.1"/>
    </source>
</evidence>
<dbReference type="EMBL" id="JAULSR010000003">
    <property type="protein sequence ID" value="KAK0624643.1"/>
    <property type="molecule type" value="Genomic_DNA"/>
</dbReference>
<accession>A0AA39WZR9</accession>
<protein>
    <submittedName>
        <fullName evidence="2">Uncharacterized protein</fullName>
    </submittedName>
</protein>
<comment type="caution">
    <text evidence="2">The sequence shown here is derived from an EMBL/GenBank/DDBJ whole genome shotgun (WGS) entry which is preliminary data.</text>
</comment>
<evidence type="ECO:0000313" key="3">
    <source>
        <dbReference type="Proteomes" id="UP001174934"/>
    </source>
</evidence>
<feature type="compositionally biased region" description="Polar residues" evidence="1">
    <location>
        <begin position="155"/>
        <end position="166"/>
    </location>
</feature>
<dbReference type="AlphaFoldDB" id="A0AA39WZR9"/>
<sequence length="379" mass="42174">METQTRLRPNLKPVWIDRSPSGYAKPSHYSARSPMYSSALRSPGMPSPIYPTSPGYDLAMRRHERAMVDSFDQRGRSLHAEPLTARSLGRSLSPIVEQNSISRRASMAGLSPRHAPGRSPYSPGRRPMQYPRRPTLAAETRSILLSGFPDGLPATSESRATATRSVVEQRRRSLPASLPAIRRGSQQRRHELQAWGHVFFGNGTDADCFVSPVALRRPSEASSTDEASPSKETMDFAKDGHGKVTIRARVRPRALDRKPFLLQRTFDRDELRACIPESEPALEGTRRLSVDSSGRRSSELDKAPIRGISTTPIHLNYARVYFPILAALIYSTFIHTGDIIDFPLPHPEAWSQTVAHTYTGQGELTEAIRQNILYLGGKV</sequence>
<feature type="compositionally biased region" description="Low complexity" evidence="1">
    <location>
        <begin position="117"/>
        <end position="127"/>
    </location>
</feature>
<organism evidence="2 3">
    <name type="scientific">Bombardia bombarda</name>
    <dbReference type="NCBI Taxonomy" id="252184"/>
    <lineage>
        <taxon>Eukaryota</taxon>
        <taxon>Fungi</taxon>
        <taxon>Dikarya</taxon>
        <taxon>Ascomycota</taxon>
        <taxon>Pezizomycotina</taxon>
        <taxon>Sordariomycetes</taxon>
        <taxon>Sordariomycetidae</taxon>
        <taxon>Sordariales</taxon>
        <taxon>Lasiosphaeriaceae</taxon>
        <taxon>Bombardia</taxon>
    </lineage>
</organism>
<gene>
    <name evidence="2" type="ORF">B0T17DRAFT_590511</name>
</gene>
<feature type="compositionally biased region" description="Basic and acidic residues" evidence="1">
    <location>
        <begin position="228"/>
        <end position="237"/>
    </location>
</feature>
<evidence type="ECO:0000256" key="1">
    <source>
        <dbReference type="SAM" id="MobiDB-lite"/>
    </source>
</evidence>
<dbReference type="Proteomes" id="UP001174934">
    <property type="component" value="Unassembled WGS sequence"/>
</dbReference>
<feature type="region of interest" description="Disordered" evidence="1">
    <location>
        <begin position="216"/>
        <end position="237"/>
    </location>
</feature>
<name>A0AA39WZR9_9PEZI</name>
<keyword evidence="3" id="KW-1185">Reference proteome</keyword>
<proteinExistence type="predicted"/>
<feature type="region of interest" description="Disordered" evidence="1">
    <location>
        <begin position="104"/>
        <end position="131"/>
    </location>
</feature>
<feature type="region of interest" description="Disordered" evidence="1">
    <location>
        <begin position="147"/>
        <end position="171"/>
    </location>
</feature>